<dbReference type="EMBL" id="HF582854">
    <property type="protein sequence ID" value="CCQ36910.1"/>
    <property type="molecule type" value="Genomic_DNA"/>
</dbReference>
<protein>
    <submittedName>
        <fullName evidence="1">Uncharacterized protein</fullName>
    </submittedName>
</protein>
<name>M1XL17_NATM8</name>
<dbReference type="GeneID" id="14652788"/>
<dbReference type="OrthoDB" id="236176at2157"/>
<keyword evidence="2" id="KW-1185">Reference proteome</keyword>
<dbReference type="KEGG" id="nmo:Nmlp_2757"/>
<gene>
    <name evidence="1" type="ordered locus">Nmlp_2757</name>
</gene>
<dbReference type="eggNOG" id="arCOG06228">
    <property type="taxonomic scope" value="Archaea"/>
</dbReference>
<proteinExistence type="predicted"/>
<accession>M1XL17</accession>
<organism evidence="1 2">
    <name type="scientific">Natronomonas moolapensis (strain DSM 18674 / CECT 7526 / JCM 14361 / 8.8.11)</name>
    <dbReference type="NCBI Taxonomy" id="268739"/>
    <lineage>
        <taxon>Archaea</taxon>
        <taxon>Methanobacteriati</taxon>
        <taxon>Methanobacteriota</taxon>
        <taxon>Stenosarchaea group</taxon>
        <taxon>Halobacteria</taxon>
        <taxon>Halobacteriales</taxon>
        <taxon>Natronomonadaceae</taxon>
        <taxon>Natronomonas</taxon>
    </lineage>
</organism>
<evidence type="ECO:0000313" key="2">
    <source>
        <dbReference type="Proteomes" id="UP000011867"/>
    </source>
</evidence>
<evidence type="ECO:0000313" key="1">
    <source>
        <dbReference type="EMBL" id="CCQ36910.1"/>
    </source>
</evidence>
<dbReference type="Proteomes" id="UP000011867">
    <property type="component" value="Chromosome"/>
</dbReference>
<reference evidence="1 2" key="1">
    <citation type="journal article" date="2013" name="Genome Announc.">
        <title>Genome of the haloarchaeon Natronomonas moolapensis, a neutrophilic member of a previously haloalkaliphilic genus.</title>
        <authorList>
            <person name="Dyall-Smith M.L."/>
            <person name="Pfeiffer F."/>
            <person name="Oberwinkler T."/>
            <person name="Klee K."/>
            <person name="Rampp M."/>
            <person name="Palm P."/>
            <person name="Gross K."/>
            <person name="Schuster S.C."/>
            <person name="Oesterhelt D."/>
        </authorList>
    </citation>
    <scope>NUCLEOTIDE SEQUENCE [LARGE SCALE GENOMIC DNA]</scope>
    <source>
        <strain evidence="2">DSM 18674 / JCM 14361 / 8.8.11</strain>
    </source>
</reference>
<dbReference type="HOGENOM" id="CLU_1507429_0_0_2"/>
<dbReference type="AlphaFoldDB" id="M1XL17"/>
<dbReference type="RefSeq" id="WP_015409676.1">
    <property type="nucleotide sequence ID" value="NC_020388.1"/>
</dbReference>
<sequence length="178" mass="19568">MALFDSLLDPADNETVAAVALAVAGAERDLHGAIQAHYEALGVEPPDDRPPVDARVEQLRRLVRHHVEGDLWGYFLAEAAPEGLERPEEVRAFAGLDDDAWADRLDALADAAPEGAGGTARERADTVVRSRFGVDLETFETQVVDWRPERTLRRAIRGPIDDDVERLRAATDAIEHSK</sequence>